<proteinExistence type="predicted"/>
<gene>
    <name evidence="1" type="ordered locus">Halhy_0160</name>
</gene>
<name>F4KTS9_HALH1</name>
<protein>
    <submittedName>
        <fullName evidence="1">Uncharacterized protein</fullName>
    </submittedName>
</protein>
<dbReference type="OrthoDB" id="1493103at2"/>
<dbReference type="RefSeq" id="WP_013762637.1">
    <property type="nucleotide sequence ID" value="NC_015510.1"/>
</dbReference>
<sequence>MSLAKKVNLIIYRFRERGLEIFLVNSPDSEEWAIPQKHAEENNPLKTDVDRFIELDPVQPENGAPEEAFAVEGEWHDIPSLKSMLFEDAVYLKDKLKNEMDQGAFVVFKEAFKKVMPHQYAFLKELKDILTDRNSVKDL</sequence>
<dbReference type="AlphaFoldDB" id="F4KTS9"/>
<reference key="2">
    <citation type="submission" date="2011-04" db="EMBL/GenBank/DDBJ databases">
        <title>Complete sequence of chromosome of Haliscomenobacter hydrossis DSM 1100.</title>
        <authorList>
            <consortium name="US DOE Joint Genome Institute (JGI-PGF)"/>
            <person name="Lucas S."/>
            <person name="Han J."/>
            <person name="Lapidus A."/>
            <person name="Bruce D."/>
            <person name="Goodwin L."/>
            <person name="Pitluck S."/>
            <person name="Peters L."/>
            <person name="Kyrpides N."/>
            <person name="Mavromatis K."/>
            <person name="Ivanova N."/>
            <person name="Ovchinnikova G."/>
            <person name="Pagani I."/>
            <person name="Daligault H."/>
            <person name="Detter J.C."/>
            <person name="Han C."/>
            <person name="Land M."/>
            <person name="Hauser L."/>
            <person name="Markowitz V."/>
            <person name="Cheng J.-F."/>
            <person name="Hugenholtz P."/>
            <person name="Woyke T."/>
            <person name="Wu D."/>
            <person name="Verbarg S."/>
            <person name="Frueling A."/>
            <person name="Brambilla E."/>
            <person name="Klenk H.-P."/>
            <person name="Eisen J.A."/>
        </authorList>
    </citation>
    <scope>NUCLEOTIDE SEQUENCE</scope>
    <source>
        <strain>DSM 1100</strain>
    </source>
</reference>
<dbReference type="HOGENOM" id="CLU_1842316_0_0_10"/>
<dbReference type="KEGG" id="hhy:Halhy_0160"/>
<keyword evidence="2" id="KW-1185">Reference proteome</keyword>
<dbReference type="EMBL" id="CP002691">
    <property type="protein sequence ID" value="AEE48073.1"/>
    <property type="molecule type" value="Genomic_DNA"/>
</dbReference>
<evidence type="ECO:0000313" key="2">
    <source>
        <dbReference type="Proteomes" id="UP000008461"/>
    </source>
</evidence>
<dbReference type="Proteomes" id="UP000008461">
    <property type="component" value="Chromosome"/>
</dbReference>
<reference evidence="1 2" key="1">
    <citation type="journal article" date="2011" name="Stand. Genomic Sci.">
        <title>Complete genome sequence of Haliscomenobacter hydrossis type strain (O).</title>
        <authorList>
            <consortium name="US DOE Joint Genome Institute (JGI-PGF)"/>
            <person name="Daligault H."/>
            <person name="Lapidus A."/>
            <person name="Zeytun A."/>
            <person name="Nolan M."/>
            <person name="Lucas S."/>
            <person name="Del Rio T.G."/>
            <person name="Tice H."/>
            <person name="Cheng J.F."/>
            <person name="Tapia R."/>
            <person name="Han C."/>
            <person name="Goodwin L."/>
            <person name="Pitluck S."/>
            <person name="Liolios K."/>
            <person name="Pagani I."/>
            <person name="Ivanova N."/>
            <person name="Huntemann M."/>
            <person name="Mavromatis K."/>
            <person name="Mikhailova N."/>
            <person name="Pati A."/>
            <person name="Chen A."/>
            <person name="Palaniappan K."/>
            <person name="Land M."/>
            <person name="Hauser L."/>
            <person name="Brambilla E.M."/>
            <person name="Rohde M."/>
            <person name="Verbarg S."/>
            <person name="Goker M."/>
            <person name="Bristow J."/>
            <person name="Eisen J.A."/>
            <person name="Markowitz V."/>
            <person name="Hugenholtz P."/>
            <person name="Kyrpides N.C."/>
            <person name="Klenk H.P."/>
            <person name="Woyke T."/>
        </authorList>
    </citation>
    <scope>NUCLEOTIDE SEQUENCE [LARGE SCALE GENOMIC DNA]</scope>
    <source>
        <strain evidence="2">ATCC 27775 / DSM 1100 / LMG 10767 / O</strain>
    </source>
</reference>
<accession>F4KTS9</accession>
<evidence type="ECO:0000313" key="1">
    <source>
        <dbReference type="EMBL" id="AEE48073.1"/>
    </source>
</evidence>
<organism evidence="1 2">
    <name type="scientific">Haliscomenobacter hydrossis (strain ATCC 27775 / DSM 1100 / LMG 10767 / O)</name>
    <dbReference type="NCBI Taxonomy" id="760192"/>
    <lineage>
        <taxon>Bacteria</taxon>
        <taxon>Pseudomonadati</taxon>
        <taxon>Bacteroidota</taxon>
        <taxon>Saprospiria</taxon>
        <taxon>Saprospirales</taxon>
        <taxon>Haliscomenobacteraceae</taxon>
        <taxon>Haliscomenobacter</taxon>
    </lineage>
</organism>